<dbReference type="SMART" id="SM00283">
    <property type="entry name" value="MA"/>
    <property type="match status" value="1"/>
</dbReference>
<feature type="domain" description="HAMP" evidence="9">
    <location>
        <begin position="203"/>
        <end position="256"/>
    </location>
</feature>
<evidence type="ECO:0000256" key="5">
    <source>
        <dbReference type="ARBA" id="ARBA00029447"/>
    </source>
</evidence>
<keyword evidence="11" id="KW-1185">Reference proteome</keyword>
<dbReference type="Pfam" id="PF00672">
    <property type="entry name" value="HAMP"/>
    <property type="match status" value="1"/>
</dbReference>
<evidence type="ECO:0000256" key="7">
    <source>
        <dbReference type="SAM" id="Phobius"/>
    </source>
</evidence>
<evidence type="ECO:0000259" key="8">
    <source>
        <dbReference type="PROSITE" id="PS50111"/>
    </source>
</evidence>
<comment type="subcellular location">
    <subcellularLocation>
        <location evidence="1">Cell membrane</location>
    </subcellularLocation>
</comment>
<keyword evidence="2" id="KW-1003">Cell membrane</keyword>
<evidence type="ECO:0000313" key="10">
    <source>
        <dbReference type="EMBL" id="MBP2239482.1"/>
    </source>
</evidence>
<dbReference type="PANTHER" id="PTHR32089">
    <property type="entry name" value="METHYL-ACCEPTING CHEMOTAXIS PROTEIN MCPB"/>
    <property type="match status" value="1"/>
</dbReference>
<dbReference type="EMBL" id="JAGIKZ010000001">
    <property type="protein sequence ID" value="MBP2239482.1"/>
    <property type="molecule type" value="Genomic_DNA"/>
</dbReference>
<dbReference type="PROSITE" id="PS50111">
    <property type="entry name" value="CHEMOTAXIS_TRANSDUC_2"/>
    <property type="match status" value="1"/>
</dbReference>
<evidence type="ECO:0000313" key="11">
    <source>
        <dbReference type="Proteomes" id="UP001519293"/>
    </source>
</evidence>
<reference evidence="10 11" key="1">
    <citation type="submission" date="2021-03" db="EMBL/GenBank/DDBJ databases">
        <title>Genomic Encyclopedia of Type Strains, Phase IV (KMG-IV): sequencing the most valuable type-strain genomes for metagenomic binning, comparative biology and taxonomic classification.</title>
        <authorList>
            <person name="Goeker M."/>
        </authorList>
    </citation>
    <scope>NUCLEOTIDE SEQUENCE [LARGE SCALE GENOMIC DNA]</scope>
    <source>
        <strain evidence="10 11">DSM 26675</strain>
    </source>
</reference>
<evidence type="ECO:0000256" key="2">
    <source>
        <dbReference type="ARBA" id="ARBA00022475"/>
    </source>
</evidence>
<evidence type="ECO:0000256" key="3">
    <source>
        <dbReference type="ARBA" id="ARBA00023136"/>
    </source>
</evidence>
<gene>
    <name evidence="10" type="ORF">J2Z40_000035</name>
</gene>
<dbReference type="InterPro" id="IPR003660">
    <property type="entry name" value="HAMP_dom"/>
</dbReference>
<dbReference type="Proteomes" id="UP001519293">
    <property type="component" value="Unassembled WGS sequence"/>
</dbReference>
<dbReference type="PANTHER" id="PTHR32089:SF112">
    <property type="entry name" value="LYSOZYME-LIKE PROTEIN-RELATED"/>
    <property type="match status" value="1"/>
</dbReference>
<dbReference type="RefSeq" id="WP_066395010.1">
    <property type="nucleotide sequence ID" value="NZ_JAGIKZ010000001.1"/>
</dbReference>
<keyword evidence="7" id="KW-1133">Transmembrane helix</keyword>
<keyword evidence="3 7" id="KW-0472">Membrane</keyword>
<dbReference type="Gene3D" id="1.10.287.950">
    <property type="entry name" value="Methyl-accepting chemotaxis protein"/>
    <property type="match status" value="1"/>
</dbReference>
<dbReference type="InterPro" id="IPR024478">
    <property type="entry name" value="HlyB_4HB_MCP"/>
</dbReference>
<dbReference type="Pfam" id="PF12729">
    <property type="entry name" value="4HB_MCP_1"/>
    <property type="match status" value="1"/>
</dbReference>
<feature type="transmembrane region" description="Helical" evidence="7">
    <location>
        <begin position="181"/>
        <end position="201"/>
    </location>
</feature>
<comment type="caution">
    <text evidence="10">The sequence shown here is derived from an EMBL/GenBank/DDBJ whole genome shotgun (WGS) entry which is preliminary data.</text>
</comment>
<organism evidence="10 11">
    <name type="scientific">Cytobacillus eiseniae</name>
    <dbReference type="NCBI Taxonomy" id="762947"/>
    <lineage>
        <taxon>Bacteria</taxon>
        <taxon>Bacillati</taxon>
        <taxon>Bacillota</taxon>
        <taxon>Bacilli</taxon>
        <taxon>Bacillales</taxon>
        <taxon>Bacillaceae</taxon>
        <taxon>Cytobacillus</taxon>
    </lineage>
</organism>
<sequence>MSKLTKKLLISYLIIVVIMAGLGYTAVSTLSSVNQNGRSMHDESVVPLSQIAEIAKYAENTRVQMVTSVNSENSAPTEVAEKNITHIRELFEAYGKMKMDDESKAKFNELQGNWTSFTDIVANNIQFVRNGQFDLANEGLAKGKIPFDKASDNLSELIELNKRVADHLISNNQKEYDQSRYTLLIIVLIAIILAIGIGLFAGKSIAQPVKKISERALQIAKGDLTGESVYVKNKDEIGDLANAFNDMNGSLRQLVTSVYRSSDELSAVSEEMAASSEQVTASVSEISISMNHVAETTDKGNQSVMDVTKVLLELSSLIQIAKGKATAALENSQTTFITANDGKDIVNESISKMELIRNRTIETEELIQRLDQYSLEIGHITKMITNIADQTNLLALNASIEAARAGEHGRGFAVVAEEVRKLAEQSNEGANQVSELVRKISGSTGEAVQAMQQNRVEVEQGVTIVASAGNALDRILTAVAETSKEVDGIKNVTDEEVASSEKIVSLINELSTGMENTTTKTEEVALATEETTAAIETVSSSAEEVSAMATELKNSVHIFKI</sequence>
<evidence type="ECO:0000256" key="1">
    <source>
        <dbReference type="ARBA" id="ARBA00004236"/>
    </source>
</evidence>
<evidence type="ECO:0000256" key="6">
    <source>
        <dbReference type="PROSITE-ProRule" id="PRU00284"/>
    </source>
</evidence>
<name>A0ABS4R9C2_9BACI</name>
<dbReference type="Pfam" id="PF00015">
    <property type="entry name" value="MCPsignal"/>
    <property type="match status" value="1"/>
</dbReference>
<dbReference type="InterPro" id="IPR004089">
    <property type="entry name" value="MCPsignal_dom"/>
</dbReference>
<proteinExistence type="inferred from homology"/>
<keyword evidence="7" id="KW-0812">Transmembrane</keyword>
<dbReference type="SUPFAM" id="SSF58104">
    <property type="entry name" value="Methyl-accepting chemotaxis protein (MCP) signaling domain"/>
    <property type="match status" value="1"/>
</dbReference>
<dbReference type="SMART" id="SM00304">
    <property type="entry name" value="HAMP"/>
    <property type="match status" value="1"/>
</dbReference>
<evidence type="ECO:0000256" key="4">
    <source>
        <dbReference type="ARBA" id="ARBA00023224"/>
    </source>
</evidence>
<keyword evidence="4 6" id="KW-0807">Transducer</keyword>
<evidence type="ECO:0000259" key="9">
    <source>
        <dbReference type="PROSITE" id="PS50885"/>
    </source>
</evidence>
<dbReference type="Gene3D" id="6.10.340.10">
    <property type="match status" value="1"/>
</dbReference>
<dbReference type="CDD" id="cd11386">
    <property type="entry name" value="MCP_signal"/>
    <property type="match status" value="1"/>
</dbReference>
<comment type="similarity">
    <text evidence="5">Belongs to the methyl-accepting chemotaxis (MCP) protein family.</text>
</comment>
<protein>
    <submittedName>
        <fullName evidence="10">Methyl-accepting chemotaxis protein</fullName>
    </submittedName>
</protein>
<dbReference type="PROSITE" id="PS50885">
    <property type="entry name" value="HAMP"/>
    <property type="match status" value="1"/>
</dbReference>
<accession>A0ABS4R9C2</accession>
<feature type="domain" description="Methyl-accepting transducer" evidence="8">
    <location>
        <begin position="275"/>
        <end position="511"/>
    </location>
</feature>
<dbReference type="CDD" id="cd06225">
    <property type="entry name" value="HAMP"/>
    <property type="match status" value="1"/>
</dbReference>